<organism evidence="2 3">
    <name type="scientific">Saccharothrix variisporea</name>
    <dbReference type="NCBI Taxonomy" id="543527"/>
    <lineage>
        <taxon>Bacteria</taxon>
        <taxon>Bacillati</taxon>
        <taxon>Actinomycetota</taxon>
        <taxon>Actinomycetes</taxon>
        <taxon>Pseudonocardiales</taxon>
        <taxon>Pseudonocardiaceae</taxon>
        <taxon>Saccharothrix</taxon>
    </lineage>
</organism>
<reference evidence="2 3" key="1">
    <citation type="submission" date="2018-10" db="EMBL/GenBank/DDBJ databases">
        <title>Sequencing the genomes of 1000 actinobacteria strains.</title>
        <authorList>
            <person name="Klenk H.-P."/>
        </authorList>
    </citation>
    <scope>NUCLEOTIDE SEQUENCE [LARGE SCALE GENOMIC DNA]</scope>
    <source>
        <strain evidence="2 3">DSM 43911</strain>
    </source>
</reference>
<dbReference type="Proteomes" id="UP000272729">
    <property type="component" value="Unassembled WGS sequence"/>
</dbReference>
<dbReference type="InterPro" id="IPR021005">
    <property type="entry name" value="Znf_CGNR"/>
</dbReference>
<dbReference type="EMBL" id="RBXR01000001">
    <property type="protein sequence ID" value="RKT74587.1"/>
    <property type="molecule type" value="Genomic_DNA"/>
</dbReference>
<dbReference type="SUPFAM" id="SSF160904">
    <property type="entry name" value="Jann2411-like"/>
    <property type="match status" value="1"/>
</dbReference>
<accession>A0A495XKE6</accession>
<evidence type="ECO:0000259" key="1">
    <source>
        <dbReference type="Pfam" id="PF11706"/>
    </source>
</evidence>
<dbReference type="InterPro" id="IPR023286">
    <property type="entry name" value="ABATE_dom_sf"/>
</dbReference>
<dbReference type="Gene3D" id="1.10.3300.10">
    <property type="entry name" value="Jann2411-like domain"/>
    <property type="match status" value="1"/>
</dbReference>
<comment type="caution">
    <text evidence="2">The sequence shown here is derived from an EMBL/GenBank/DDBJ whole genome shotgun (WGS) entry which is preliminary data.</text>
</comment>
<sequence length="181" mass="20413">MDHFALVLPEEPTAVRLLNTRWWDRGRVRDGLAEPDHLRRWVAAVRPEVPVRDGDLAAFRGLRDALHALAGHALGDDIAVEEPLAVVNAVVADAPSRLEYVLTPTGVARRTRRDATPVEGLLADIAEELLELLIDGSLARCQAHGCRHFYAQKPRHRQWCSAKCGNRVRVARHYQRRREDT</sequence>
<dbReference type="PANTHER" id="PTHR35525">
    <property type="entry name" value="BLL6575 PROTEIN"/>
    <property type="match status" value="1"/>
</dbReference>
<evidence type="ECO:0000313" key="3">
    <source>
        <dbReference type="Proteomes" id="UP000272729"/>
    </source>
</evidence>
<keyword evidence="3" id="KW-1185">Reference proteome</keyword>
<protein>
    <submittedName>
        <fullName evidence="2">Putative RNA-binding Zn ribbon-like protein</fullName>
    </submittedName>
</protein>
<dbReference type="OrthoDB" id="3211108at2"/>
<evidence type="ECO:0000313" key="2">
    <source>
        <dbReference type="EMBL" id="RKT74587.1"/>
    </source>
</evidence>
<dbReference type="InterPro" id="IPR010852">
    <property type="entry name" value="ABATE"/>
</dbReference>
<name>A0A495XKE6_9PSEU</name>
<proteinExistence type="predicted"/>
<gene>
    <name evidence="2" type="ORF">DFJ66_7950</name>
</gene>
<dbReference type="PANTHER" id="PTHR35525:SF3">
    <property type="entry name" value="BLL6575 PROTEIN"/>
    <property type="match status" value="1"/>
</dbReference>
<dbReference type="Pfam" id="PF07336">
    <property type="entry name" value="ABATE"/>
    <property type="match status" value="1"/>
</dbReference>
<dbReference type="AlphaFoldDB" id="A0A495XKE6"/>
<dbReference type="Pfam" id="PF11706">
    <property type="entry name" value="zf-CGNR"/>
    <property type="match status" value="1"/>
</dbReference>
<feature type="domain" description="Zinc finger CGNR" evidence="1">
    <location>
        <begin position="138"/>
        <end position="177"/>
    </location>
</feature>
<dbReference type="RefSeq" id="WP_121229474.1">
    <property type="nucleotide sequence ID" value="NZ_JBIUBA010000006.1"/>
</dbReference>